<feature type="transmembrane region" description="Helical" evidence="1">
    <location>
        <begin position="27"/>
        <end position="46"/>
    </location>
</feature>
<keyword evidence="1" id="KW-1133">Transmembrane helix</keyword>
<organism evidence="2 3">
    <name type="scientific">Gordonia hirsuta DSM 44140 = NBRC 16056</name>
    <dbReference type="NCBI Taxonomy" id="1121927"/>
    <lineage>
        <taxon>Bacteria</taxon>
        <taxon>Bacillati</taxon>
        <taxon>Actinomycetota</taxon>
        <taxon>Actinomycetes</taxon>
        <taxon>Mycobacteriales</taxon>
        <taxon>Gordoniaceae</taxon>
        <taxon>Gordonia</taxon>
    </lineage>
</organism>
<proteinExistence type="predicted"/>
<name>L7L8T2_9ACTN</name>
<evidence type="ECO:0000313" key="3">
    <source>
        <dbReference type="Proteomes" id="UP000053405"/>
    </source>
</evidence>
<gene>
    <name evidence="2" type="ORF">GOHSU_16_01140</name>
</gene>
<protein>
    <submittedName>
        <fullName evidence="2">Uncharacterized protein</fullName>
    </submittedName>
</protein>
<keyword evidence="3" id="KW-1185">Reference proteome</keyword>
<dbReference type="EMBL" id="BANT01000016">
    <property type="protein sequence ID" value="GAC57156.1"/>
    <property type="molecule type" value="Genomic_DNA"/>
</dbReference>
<accession>L7L8T2</accession>
<dbReference type="Proteomes" id="UP000053405">
    <property type="component" value="Unassembled WGS sequence"/>
</dbReference>
<keyword evidence="1" id="KW-0472">Membrane</keyword>
<dbReference type="RefSeq" id="WP_005938734.1">
    <property type="nucleotide sequence ID" value="NZ_ATVK01000047.1"/>
</dbReference>
<dbReference type="AlphaFoldDB" id="L7L8T2"/>
<evidence type="ECO:0000256" key="1">
    <source>
        <dbReference type="SAM" id="Phobius"/>
    </source>
</evidence>
<evidence type="ECO:0000313" key="2">
    <source>
        <dbReference type="EMBL" id="GAC57156.1"/>
    </source>
</evidence>
<keyword evidence="1" id="KW-0812">Transmembrane</keyword>
<dbReference type="eggNOG" id="ENOG5031W1N">
    <property type="taxonomic scope" value="Bacteria"/>
</dbReference>
<comment type="caution">
    <text evidence="2">The sequence shown here is derived from an EMBL/GenBank/DDBJ whole genome shotgun (WGS) entry which is preliminary data.</text>
</comment>
<reference evidence="2 3" key="1">
    <citation type="submission" date="2012-12" db="EMBL/GenBank/DDBJ databases">
        <title>Whole genome shotgun sequence of Gordonia hirsuta NBRC 16056.</title>
        <authorList>
            <person name="Isaki-Nakamura S."/>
            <person name="Hosoyama A."/>
            <person name="Tsuchikane K."/>
            <person name="Katsumata H."/>
            <person name="Baba S."/>
            <person name="Yamazaki S."/>
            <person name="Fujita N."/>
        </authorList>
    </citation>
    <scope>NUCLEOTIDE SEQUENCE [LARGE SCALE GENOMIC DNA]</scope>
    <source>
        <strain evidence="2 3">NBRC 16056</strain>
    </source>
</reference>
<sequence length="51" mass="5939">MSPSFVAIFSSVLMVIAAAMMIGQRQWTMLAIVLPLWLVVLGIWWYRRQTR</sequence>